<gene>
    <name evidence="1" type="ORF">V5O48_015650</name>
</gene>
<name>A0ABR3ETX8_9AGAR</name>
<protein>
    <submittedName>
        <fullName evidence="1">Uncharacterized protein</fullName>
    </submittedName>
</protein>
<evidence type="ECO:0000313" key="1">
    <source>
        <dbReference type="EMBL" id="KAL0566364.1"/>
    </source>
</evidence>
<reference evidence="1 2" key="1">
    <citation type="submission" date="2024-02" db="EMBL/GenBank/DDBJ databases">
        <title>A draft genome for the cacao thread blight pathogen Marasmius crinis-equi.</title>
        <authorList>
            <person name="Cohen S.P."/>
            <person name="Baruah I.K."/>
            <person name="Amoako-Attah I."/>
            <person name="Bukari Y."/>
            <person name="Meinhardt L.W."/>
            <person name="Bailey B.A."/>
        </authorList>
    </citation>
    <scope>NUCLEOTIDE SEQUENCE [LARGE SCALE GENOMIC DNA]</scope>
    <source>
        <strain evidence="1 2">GH-76</strain>
    </source>
</reference>
<dbReference type="EMBL" id="JBAHYK010001921">
    <property type="protein sequence ID" value="KAL0566364.1"/>
    <property type="molecule type" value="Genomic_DNA"/>
</dbReference>
<evidence type="ECO:0000313" key="2">
    <source>
        <dbReference type="Proteomes" id="UP001465976"/>
    </source>
</evidence>
<proteinExistence type="predicted"/>
<comment type="caution">
    <text evidence="1">The sequence shown here is derived from an EMBL/GenBank/DDBJ whole genome shotgun (WGS) entry which is preliminary data.</text>
</comment>
<organism evidence="1 2">
    <name type="scientific">Marasmius crinis-equi</name>
    <dbReference type="NCBI Taxonomy" id="585013"/>
    <lineage>
        <taxon>Eukaryota</taxon>
        <taxon>Fungi</taxon>
        <taxon>Dikarya</taxon>
        <taxon>Basidiomycota</taxon>
        <taxon>Agaricomycotina</taxon>
        <taxon>Agaricomycetes</taxon>
        <taxon>Agaricomycetidae</taxon>
        <taxon>Agaricales</taxon>
        <taxon>Marasmiineae</taxon>
        <taxon>Marasmiaceae</taxon>
        <taxon>Marasmius</taxon>
    </lineage>
</organism>
<dbReference type="Proteomes" id="UP001465976">
    <property type="component" value="Unassembled WGS sequence"/>
</dbReference>
<sequence>MNPPTPASSSNTVPLGMSYKWSTSLGIHARLSFGQEYAFKTAKLPFQTLVATNQDVRDPNAKTVFLYFEAEVKFQETYQIAENGFCSILP</sequence>
<keyword evidence="2" id="KW-1185">Reference proteome</keyword>
<accession>A0ABR3ETX8</accession>